<dbReference type="GO" id="GO:0016705">
    <property type="term" value="F:oxidoreductase activity, acting on paired donors, with incorporation or reduction of molecular oxygen"/>
    <property type="evidence" value="ECO:0007669"/>
    <property type="project" value="InterPro"/>
</dbReference>
<protein>
    <submittedName>
        <fullName evidence="2">Uncharacterized protein</fullName>
    </submittedName>
</protein>
<dbReference type="PANTHER" id="PTHR47950">
    <property type="entry name" value="CYTOCHROME P450, FAMILY 76, SUBFAMILY C, POLYPEPTIDE 5-RELATED"/>
    <property type="match status" value="1"/>
</dbReference>
<dbReference type="AlphaFoldDB" id="A0A8S9LE69"/>
<dbReference type="EMBL" id="QGKY02000094">
    <property type="protein sequence ID" value="KAF2603738.1"/>
    <property type="molecule type" value="Genomic_DNA"/>
</dbReference>
<gene>
    <name evidence="2" type="ORF">F2Q70_00026423</name>
</gene>
<comment type="similarity">
    <text evidence="1">Belongs to the cytochrome P450 family.</text>
</comment>
<dbReference type="SUPFAM" id="SSF48264">
    <property type="entry name" value="Cytochrome P450"/>
    <property type="match status" value="1"/>
</dbReference>
<dbReference type="Pfam" id="PF00067">
    <property type="entry name" value="p450"/>
    <property type="match status" value="1"/>
</dbReference>
<organism evidence="2">
    <name type="scientific">Brassica cretica</name>
    <name type="common">Mustard</name>
    <dbReference type="NCBI Taxonomy" id="69181"/>
    <lineage>
        <taxon>Eukaryota</taxon>
        <taxon>Viridiplantae</taxon>
        <taxon>Streptophyta</taxon>
        <taxon>Embryophyta</taxon>
        <taxon>Tracheophyta</taxon>
        <taxon>Spermatophyta</taxon>
        <taxon>Magnoliopsida</taxon>
        <taxon>eudicotyledons</taxon>
        <taxon>Gunneridae</taxon>
        <taxon>Pentapetalae</taxon>
        <taxon>rosids</taxon>
        <taxon>malvids</taxon>
        <taxon>Brassicales</taxon>
        <taxon>Brassicaceae</taxon>
        <taxon>Brassiceae</taxon>
        <taxon>Brassica</taxon>
    </lineage>
</organism>
<dbReference type="GO" id="GO:0004497">
    <property type="term" value="F:monooxygenase activity"/>
    <property type="evidence" value="ECO:0007669"/>
    <property type="project" value="InterPro"/>
</dbReference>
<evidence type="ECO:0000313" key="2">
    <source>
        <dbReference type="EMBL" id="KAF2603738.1"/>
    </source>
</evidence>
<dbReference type="GO" id="GO:0005506">
    <property type="term" value="F:iron ion binding"/>
    <property type="evidence" value="ECO:0007669"/>
    <property type="project" value="InterPro"/>
</dbReference>
<reference evidence="2" key="1">
    <citation type="submission" date="2019-12" db="EMBL/GenBank/DDBJ databases">
        <title>Genome sequencing and annotation of Brassica cretica.</title>
        <authorList>
            <person name="Studholme D.J."/>
            <person name="Sarris P.F."/>
        </authorList>
    </citation>
    <scope>NUCLEOTIDE SEQUENCE</scope>
    <source>
        <strain evidence="2">PFS-102/07</strain>
        <tissue evidence="2">Leaf</tissue>
    </source>
</reference>
<dbReference type="InterPro" id="IPR036396">
    <property type="entry name" value="Cyt_P450_sf"/>
</dbReference>
<dbReference type="InterPro" id="IPR001128">
    <property type="entry name" value="Cyt_P450"/>
</dbReference>
<evidence type="ECO:0000256" key="1">
    <source>
        <dbReference type="ARBA" id="ARBA00010617"/>
    </source>
</evidence>
<accession>A0A8S9LE69</accession>
<proteinExistence type="inferred from homology"/>
<dbReference type="PANTHER" id="PTHR47950:SF22">
    <property type="entry name" value="CYTOCHROME P450 76C1-RELATED"/>
    <property type="match status" value="1"/>
</dbReference>
<comment type="caution">
    <text evidence="2">The sequence shown here is derived from an EMBL/GenBank/DDBJ whole genome shotgun (WGS) entry which is preliminary data.</text>
</comment>
<sequence>MAKAQAEMDDVVGPNGVVQESHISDLPYLQALVKETLRLPHQVLINAWAIGLRLEHLGKRRAVRAREVFGGTRD</sequence>
<name>A0A8S9LE69_BRACR</name>
<dbReference type="GO" id="GO:0020037">
    <property type="term" value="F:heme binding"/>
    <property type="evidence" value="ECO:0007669"/>
    <property type="project" value="InterPro"/>
</dbReference>
<dbReference type="Gene3D" id="1.10.630.10">
    <property type="entry name" value="Cytochrome P450"/>
    <property type="match status" value="1"/>
</dbReference>